<dbReference type="PANTHER" id="PTHR36221:SF1">
    <property type="entry name" value="DUF742 DOMAIN-CONTAINING PROTEIN"/>
    <property type="match status" value="1"/>
</dbReference>
<evidence type="ECO:0008006" key="4">
    <source>
        <dbReference type="Google" id="ProtNLM"/>
    </source>
</evidence>
<dbReference type="PANTHER" id="PTHR36221">
    <property type="entry name" value="DUF742 DOMAIN-CONTAINING PROTEIN"/>
    <property type="match status" value="1"/>
</dbReference>
<dbReference type="HOGENOM" id="CLU_095688_0_0_11"/>
<dbReference type="EMBL" id="JH636049">
    <property type="protein sequence ID" value="EID54893.1"/>
    <property type="molecule type" value="Genomic_DNA"/>
</dbReference>
<protein>
    <recommendedName>
        <fullName evidence="4">DUF742 domain-containing protein</fullName>
    </recommendedName>
</protein>
<keyword evidence="3" id="KW-1185">Reference proteome</keyword>
<dbReference type="STRING" id="882086.SacxiDRAFT_2673"/>
<dbReference type="RefSeq" id="WP_006239039.1">
    <property type="nucleotide sequence ID" value="NZ_JH636049.1"/>
</dbReference>
<evidence type="ECO:0000313" key="3">
    <source>
        <dbReference type="Proteomes" id="UP000004691"/>
    </source>
</evidence>
<organism evidence="2 3">
    <name type="scientific">Saccharomonospora xinjiangensis XJ-54</name>
    <dbReference type="NCBI Taxonomy" id="882086"/>
    <lineage>
        <taxon>Bacteria</taxon>
        <taxon>Bacillati</taxon>
        <taxon>Actinomycetota</taxon>
        <taxon>Actinomycetes</taxon>
        <taxon>Pseudonocardiales</taxon>
        <taxon>Pseudonocardiaceae</taxon>
        <taxon>Saccharomonospora</taxon>
    </lineage>
</organism>
<accession>I0V440</accession>
<dbReference type="Proteomes" id="UP000004691">
    <property type="component" value="Unassembled WGS sequence"/>
</dbReference>
<feature type="compositionally biased region" description="Basic and acidic residues" evidence="1">
    <location>
        <begin position="1"/>
        <end position="17"/>
    </location>
</feature>
<name>I0V440_9PSEU</name>
<dbReference type="AlphaFoldDB" id="I0V440"/>
<gene>
    <name evidence="2" type="ORF">SacxiDRAFT_2673</name>
</gene>
<feature type="region of interest" description="Disordered" evidence="1">
    <location>
        <begin position="1"/>
        <end position="70"/>
    </location>
</feature>
<feature type="region of interest" description="Disordered" evidence="1">
    <location>
        <begin position="121"/>
        <end position="174"/>
    </location>
</feature>
<dbReference type="OrthoDB" id="4244884at2"/>
<evidence type="ECO:0000313" key="2">
    <source>
        <dbReference type="EMBL" id="EID54893.1"/>
    </source>
</evidence>
<feature type="compositionally biased region" description="Gly residues" evidence="1">
    <location>
        <begin position="29"/>
        <end position="38"/>
    </location>
</feature>
<evidence type="ECO:0000256" key="1">
    <source>
        <dbReference type="SAM" id="MobiDB-lite"/>
    </source>
</evidence>
<dbReference type="eggNOG" id="COG1846">
    <property type="taxonomic scope" value="Bacteria"/>
</dbReference>
<reference evidence="2 3" key="1">
    <citation type="submission" date="2012-01" db="EMBL/GenBank/DDBJ databases">
        <title>Improved High-Quality Draft sequence of Saccharomonospora xinjiangensis XJ-54.</title>
        <authorList>
            <consortium name="US DOE Joint Genome Institute"/>
            <person name="Lucas S."/>
            <person name="Han J."/>
            <person name="Lapidus A."/>
            <person name="Cheng J.-F."/>
            <person name="Goodwin L."/>
            <person name="Pitluck S."/>
            <person name="Peters L."/>
            <person name="Mikhailova N."/>
            <person name="Teshima H."/>
            <person name="Detter J.C."/>
            <person name="Han C."/>
            <person name="Tapia R."/>
            <person name="Land M."/>
            <person name="Hauser L."/>
            <person name="Kyrpides N."/>
            <person name="Ivanova N."/>
            <person name="Pagani I."/>
            <person name="Brambilla E.-M."/>
            <person name="Klenk H.-P."/>
            <person name="Woyke T."/>
        </authorList>
    </citation>
    <scope>NUCLEOTIDE SEQUENCE [LARGE SCALE GENOMIC DNA]</scope>
    <source>
        <strain evidence="2 3">XJ-54</strain>
    </source>
</reference>
<dbReference type="InterPro" id="IPR007995">
    <property type="entry name" value="DUF742"/>
</dbReference>
<proteinExistence type="predicted"/>
<dbReference type="Pfam" id="PF05331">
    <property type="entry name" value="DUF742"/>
    <property type="match status" value="1"/>
</dbReference>
<sequence>MDSGHSRGDRRLDRDRAAGGWPSEPDGAAFGGRDGLGGRARRPSRRVDDPLDTGEWLRSGGLDSPGPADFEIADYGGSSLLSGPGAELYGMGGGGFSDADNGHGYDSGYDSAYGGRGGHDRYDAHERSGAHSYDTYDGYDSGGYDPGPMSGELPPSPVPRHHRDVEHEEVQESSGLVRPYFRTRGRTKPDYDLAIEALISTSERGRRLEKVRVPEHRTICGLCLDTRSVAEVAALLKMPLGVVRILVGDVAGLGLVLVHSASSSMVGDRPSIEFMERVLSGLRRI</sequence>